<protein>
    <submittedName>
        <fullName evidence="1">Uncharacterized protein</fullName>
    </submittedName>
</protein>
<evidence type="ECO:0000313" key="2">
    <source>
        <dbReference type="Proteomes" id="UP000184108"/>
    </source>
</evidence>
<dbReference type="AlphaFoldDB" id="A0A1M5G8H9"/>
<name>A0A1M5G8H9_9FLAO</name>
<reference evidence="2" key="1">
    <citation type="submission" date="2016-11" db="EMBL/GenBank/DDBJ databases">
        <authorList>
            <person name="Varghese N."/>
            <person name="Submissions S."/>
        </authorList>
    </citation>
    <scope>NUCLEOTIDE SEQUENCE [LARGE SCALE GENOMIC DNA]</scope>
    <source>
        <strain evidence="2">YR203</strain>
    </source>
</reference>
<accession>A0A1M5G8H9</accession>
<evidence type="ECO:0000313" key="1">
    <source>
        <dbReference type="EMBL" id="SHF99751.1"/>
    </source>
</evidence>
<proteinExistence type="predicted"/>
<organism evidence="1 2">
    <name type="scientific">Chryseobacterium vrystaatense</name>
    <dbReference type="NCBI Taxonomy" id="307480"/>
    <lineage>
        <taxon>Bacteria</taxon>
        <taxon>Pseudomonadati</taxon>
        <taxon>Bacteroidota</taxon>
        <taxon>Flavobacteriia</taxon>
        <taxon>Flavobacteriales</taxon>
        <taxon>Weeksellaceae</taxon>
        <taxon>Chryseobacterium group</taxon>
        <taxon>Chryseobacterium</taxon>
    </lineage>
</organism>
<dbReference type="Proteomes" id="UP000184108">
    <property type="component" value="Unassembled WGS sequence"/>
</dbReference>
<gene>
    <name evidence="1" type="ORF">SAMN02787073_3262</name>
</gene>
<dbReference type="RefSeq" id="WP_073174536.1">
    <property type="nucleotide sequence ID" value="NZ_FQVE01000004.1"/>
</dbReference>
<dbReference type="PROSITE" id="PS51257">
    <property type="entry name" value="PROKAR_LIPOPROTEIN"/>
    <property type="match status" value="1"/>
</dbReference>
<sequence>MAIRLNKIIILVSIALLLISCKDDAKKRTINAHDTEKITSENHFFDKKYFQGYLMSVDESTHAEHPFFSYLDCEKEGYFSVHFIPKTEKLISFWRDKYFEENKYEYDDLKTENRIVNQLLNGKYNLYNIFCIQVTKNFLDTSNGCTEESINLKNDAKANIFLYNYNTKQWDFQENTKINTLPPYADNEFFFNRLPSVRILASDENIDLQKNNSLENNKVIDVEDIFRTDDDKLIIEENVLIEILNKSNVDQGKSASLLNSYILKLLLKRKNKEKISFTDEKLFKIIAYTIDTTDPIYYKYFDSKGVYWGKYSFGDSKGGASLSEALILSKLLSEEDIDNMTTQFKENNYYNLKNLKEMLKKTSWFE</sequence>
<dbReference type="EMBL" id="FQVE01000004">
    <property type="protein sequence ID" value="SHF99751.1"/>
    <property type="molecule type" value="Genomic_DNA"/>
</dbReference>